<dbReference type="InterPro" id="IPR052705">
    <property type="entry name" value="Gliding_Motility_GTPase"/>
</dbReference>
<name>A0A6N7YRX8_9PSEU</name>
<dbReference type="InterPro" id="IPR004130">
    <property type="entry name" value="Gpn"/>
</dbReference>
<dbReference type="Gene3D" id="3.40.50.300">
    <property type="entry name" value="P-loop containing nucleotide triphosphate hydrolases"/>
    <property type="match status" value="1"/>
</dbReference>
<protein>
    <submittedName>
        <fullName evidence="5">ATP-binding protein</fullName>
    </submittedName>
</protein>
<sequence>MDSTTSSDGVIPTPVKIVVAGGFGAGKTTMVASVSEIVPLSTEEVMTQASDGIDDITGVERKTTTTVALDFGRITISPQTVLYLFGTPGQDRFWFMWDELARGAIGTVVLVDTRRLNSSFAAIDFFERRKIPFIVAVNIFDDADRYEEQEIRRALALSPSVPVMFFDARQRESSKLALIRLVRYAMDRLPPEPAELVTTAGA</sequence>
<dbReference type="AlphaFoldDB" id="A0A6N7YRX8"/>
<dbReference type="SUPFAM" id="SSF52540">
    <property type="entry name" value="P-loop containing nucleoside triphosphate hydrolases"/>
    <property type="match status" value="1"/>
</dbReference>
<gene>
    <name evidence="5" type="ORF">GKO32_17650</name>
</gene>
<dbReference type="InterPro" id="IPR027417">
    <property type="entry name" value="P-loop_NTPase"/>
</dbReference>
<dbReference type="OrthoDB" id="3371691at2"/>
<keyword evidence="2" id="KW-0547">Nucleotide-binding</keyword>
<evidence type="ECO:0000313" key="6">
    <source>
        <dbReference type="Proteomes" id="UP000440096"/>
    </source>
</evidence>
<evidence type="ECO:0000256" key="1">
    <source>
        <dbReference type="ARBA" id="ARBA00005290"/>
    </source>
</evidence>
<accession>A0A6N7YRX8</accession>
<evidence type="ECO:0000256" key="3">
    <source>
        <dbReference type="ARBA" id="ARBA00022801"/>
    </source>
</evidence>
<dbReference type="GO" id="GO:0016787">
    <property type="term" value="F:hydrolase activity"/>
    <property type="evidence" value="ECO:0007669"/>
    <property type="project" value="UniProtKB-KW"/>
</dbReference>
<keyword evidence="5" id="KW-0067">ATP-binding</keyword>
<proteinExistence type="inferred from homology"/>
<keyword evidence="4" id="KW-0342">GTP-binding</keyword>
<evidence type="ECO:0000256" key="4">
    <source>
        <dbReference type="ARBA" id="ARBA00023134"/>
    </source>
</evidence>
<dbReference type="CDD" id="cd00882">
    <property type="entry name" value="Ras_like_GTPase"/>
    <property type="match status" value="1"/>
</dbReference>
<keyword evidence="3" id="KW-0378">Hydrolase</keyword>
<dbReference type="RefSeq" id="WP_154757983.1">
    <property type="nucleotide sequence ID" value="NZ_WMBA01000026.1"/>
</dbReference>
<dbReference type="Pfam" id="PF03029">
    <property type="entry name" value="ATP_bind_1"/>
    <property type="match status" value="1"/>
</dbReference>
<organism evidence="5 6">
    <name type="scientific">Amycolatopsis pithecellobii</name>
    <dbReference type="NCBI Taxonomy" id="664692"/>
    <lineage>
        <taxon>Bacteria</taxon>
        <taxon>Bacillati</taxon>
        <taxon>Actinomycetota</taxon>
        <taxon>Actinomycetes</taxon>
        <taxon>Pseudonocardiales</taxon>
        <taxon>Pseudonocardiaceae</taxon>
        <taxon>Amycolatopsis</taxon>
    </lineage>
</organism>
<evidence type="ECO:0000313" key="5">
    <source>
        <dbReference type="EMBL" id="MTD55785.1"/>
    </source>
</evidence>
<reference evidence="5 6" key="1">
    <citation type="submission" date="2019-11" db="EMBL/GenBank/DDBJ databases">
        <title>Draft genome of Amycolatopsis RM579.</title>
        <authorList>
            <person name="Duangmal K."/>
            <person name="Mingma R."/>
        </authorList>
    </citation>
    <scope>NUCLEOTIDE SEQUENCE [LARGE SCALE GENOMIC DNA]</scope>
    <source>
        <strain evidence="5 6">RM579</strain>
    </source>
</reference>
<dbReference type="PANTHER" id="PTHR42708:SF1">
    <property type="entry name" value="GLIDING MOTILITY PROTEIN MGLA"/>
    <property type="match status" value="1"/>
</dbReference>
<dbReference type="GO" id="GO:0005525">
    <property type="term" value="F:GTP binding"/>
    <property type="evidence" value="ECO:0007669"/>
    <property type="project" value="UniProtKB-KW"/>
</dbReference>
<evidence type="ECO:0000256" key="2">
    <source>
        <dbReference type="ARBA" id="ARBA00022741"/>
    </source>
</evidence>
<dbReference type="GO" id="GO:0005524">
    <property type="term" value="F:ATP binding"/>
    <property type="evidence" value="ECO:0007669"/>
    <property type="project" value="UniProtKB-KW"/>
</dbReference>
<dbReference type="Proteomes" id="UP000440096">
    <property type="component" value="Unassembled WGS sequence"/>
</dbReference>
<comment type="similarity">
    <text evidence="1">Belongs to the GPN-loop GTPase family.</text>
</comment>
<dbReference type="EMBL" id="WMBA01000026">
    <property type="protein sequence ID" value="MTD55785.1"/>
    <property type="molecule type" value="Genomic_DNA"/>
</dbReference>
<dbReference type="PANTHER" id="PTHR42708">
    <property type="entry name" value="ATP/GTP-BINDING PROTEIN-RELATED"/>
    <property type="match status" value="1"/>
</dbReference>
<comment type="caution">
    <text evidence="5">The sequence shown here is derived from an EMBL/GenBank/DDBJ whole genome shotgun (WGS) entry which is preliminary data.</text>
</comment>
<keyword evidence="6" id="KW-1185">Reference proteome</keyword>